<gene>
    <name evidence="3 6" type="primary">rimP</name>
    <name evidence="6" type="ORF">K8V15_00430</name>
</gene>
<feature type="domain" description="Ribosome maturation factor RimP N-terminal" evidence="4">
    <location>
        <begin position="10"/>
        <end position="85"/>
    </location>
</feature>
<dbReference type="Proteomes" id="UP000712713">
    <property type="component" value="Unassembled WGS sequence"/>
</dbReference>
<name>A0A921JPX1_9ACTN</name>
<evidence type="ECO:0000313" key="7">
    <source>
        <dbReference type="Proteomes" id="UP000712713"/>
    </source>
</evidence>
<dbReference type="GO" id="GO:0005829">
    <property type="term" value="C:cytosol"/>
    <property type="evidence" value="ECO:0007669"/>
    <property type="project" value="TreeGrafter"/>
</dbReference>
<reference evidence="6" key="1">
    <citation type="journal article" date="2021" name="PeerJ">
        <title>Extensive microbial diversity within the chicken gut microbiome revealed by metagenomics and culture.</title>
        <authorList>
            <person name="Gilroy R."/>
            <person name="Ravi A."/>
            <person name="Getino M."/>
            <person name="Pursley I."/>
            <person name="Horton D.L."/>
            <person name="Alikhan N.F."/>
            <person name="Baker D."/>
            <person name="Gharbi K."/>
            <person name="Hall N."/>
            <person name="Watson M."/>
            <person name="Adriaenssens E.M."/>
            <person name="Foster-Nyarko E."/>
            <person name="Jarju S."/>
            <person name="Secka A."/>
            <person name="Antonio M."/>
            <person name="Oren A."/>
            <person name="Chaudhuri R.R."/>
            <person name="La Ragione R."/>
            <person name="Hildebrand F."/>
            <person name="Pallen M.J."/>
        </authorList>
    </citation>
    <scope>NUCLEOTIDE SEQUENCE</scope>
    <source>
        <strain evidence="6">ChiGjej3B3-7470</strain>
    </source>
</reference>
<sequence>MQDQQLAAVIEPILASHGLELDSLEVTPLGKRSVLRITVDGDGPKGRGPLLDDIAAASSALSAALDESTAVGNNPYTLEVSSRGVSKPLTEAKHFRRNATRLVKLWIAEREVTGRIVDVSDDEVTLDVKGATRTFALSDIKKAVVQVEMNRSVSDDEDEEN</sequence>
<dbReference type="InterPro" id="IPR028989">
    <property type="entry name" value="RimP_N"/>
</dbReference>
<dbReference type="Pfam" id="PF17384">
    <property type="entry name" value="DUF150_C"/>
    <property type="match status" value="1"/>
</dbReference>
<comment type="function">
    <text evidence="3">Required for maturation of 30S ribosomal subunits.</text>
</comment>
<organism evidence="6 7">
    <name type="scientific">Tessaracoccus flavescens</name>
    <dbReference type="NCBI Taxonomy" id="399497"/>
    <lineage>
        <taxon>Bacteria</taxon>
        <taxon>Bacillati</taxon>
        <taxon>Actinomycetota</taxon>
        <taxon>Actinomycetes</taxon>
        <taxon>Propionibacteriales</taxon>
        <taxon>Propionibacteriaceae</taxon>
        <taxon>Tessaracoccus</taxon>
    </lineage>
</organism>
<dbReference type="PANTHER" id="PTHR33867:SF1">
    <property type="entry name" value="RIBOSOME MATURATION FACTOR RIMP"/>
    <property type="match status" value="1"/>
</dbReference>
<accession>A0A921JPX1</accession>
<dbReference type="EMBL" id="DYZF01000012">
    <property type="protein sequence ID" value="HJE50452.1"/>
    <property type="molecule type" value="Genomic_DNA"/>
</dbReference>
<comment type="similarity">
    <text evidence="3">Belongs to the RimP family.</text>
</comment>
<dbReference type="Pfam" id="PF02576">
    <property type="entry name" value="RimP_N"/>
    <property type="match status" value="1"/>
</dbReference>
<evidence type="ECO:0000256" key="2">
    <source>
        <dbReference type="ARBA" id="ARBA00022517"/>
    </source>
</evidence>
<comment type="caution">
    <text evidence="6">The sequence shown here is derived from an EMBL/GenBank/DDBJ whole genome shotgun (WGS) entry which is preliminary data.</text>
</comment>
<dbReference type="NCBIfam" id="NF000930">
    <property type="entry name" value="PRK00092.2-2"/>
    <property type="match status" value="1"/>
</dbReference>
<feature type="domain" description="Ribosome maturation factor RimP C-terminal" evidence="5">
    <location>
        <begin position="89"/>
        <end position="148"/>
    </location>
</feature>
<dbReference type="InterPro" id="IPR036847">
    <property type="entry name" value="RimP_C_sf"/>
</dbReference>
<keyword evidence="1 3" id="KW-0963">Cytoplasm</keyword>
<dbReference type="GO" id="GO:0000028">
    <property type="term" value="P:ribosomal small subunit assembly"/>
    <property type="evidence" value="ECO:0007669"/>
    <property type="project" value="TreeGrafter"/>
</dbReference>
<dbReference type="HAMAP" id="MF_01077">
    <property type="entry name" value="RimP"/>
    <property type="match status" value="1"/>
</dbReference>
<dbReference type="InterPro" id="IPR035956">
    <property type="entry name" value="RimP_N_sf"/>
</dbReference>
<dbReference type="GO" id="GO:0006412">
    <property type="term" value="P:translation"/>
    <property type="evidence" value="ECO:0007669"/>
    <property type="project" value="TreeGrafter"/>
</dbReference>
<evidence type="ECO:0000256" key="3">
    <source>
        <dbReference type="HAMAP-Rule" id="MF_01077"/>
    </source>
</evidence>
<keyword evidence="2 3" id="KW-0690">Ribosome biogenesis</keyword>
<evidence type="ECO:0000259" key="5">
    <source>
        <dbReference type="Pfam" id="PF17384"/>
    </source>
</evidence>
<dbReference type="InterPro" id="IPR028998">
    <property type="entry name" value="RimP_C"/>
</dbReference>
<proteinExistence type="inferred from homology"/>
<evidence type="ECO:0000259" key="4">
    <source>
        <dbReference type="Pfam" id="PF02576"/>
    </source>
</evidence>
<dbReference type="InterPro" id="IPR003728">
    <property type="entry name" value="Ribosome_maturation_RimP"/>
</dbReference>
<evidence type="ECO:0000313" key="6">
    <source>
        <dbReference type="EMBL" id="HJE50452.1"/>
    </source>
</evidence>
<dbReference type="AlphaFoldDB" id="A0A921JPX1"/>
<dbReference type="SUPFAM" id="SSF74942">
    <property type="entry name" value="YhbC-like, C-terminal domain"/>
    <property type="match status" value="1"/>
</dbReference>
<evidence type="ECO:0000256" key="1">
    <source>
        <dbReference type="ARBA" id="ARBA00022490"/>
    </source>
</evidence>
<dbReference type="PANTHER" id="PTHR33867">
    <property type="entry name" value="RIBOSOME MATURATION FACTOR RIMP"/>
    <property type="match status" value="1"/>
</dbReference>
<reference evidence="6" key="2">
    <citation type="submission" date="2021-09" db="EMBL/GenBank/DDBJ databases">
        <authorList>
            <person name="Gilroy R."/>
        </authorList>
    </citation>
    <scope>NUCLEOTIDE SEQUENCE</scope>
    <source>
        <strain evidence="6">ChiGjej3B3-7470</strain>
    </source>
</reference>
<comment type="subcellular location">
    <subcellularLocation>
        <location evidence="3">Cytoplasm</location>
    </subcellularLocation>
</comment>
<dbReference type="CDD" id="cd01734">
    <property type="entry name" value="YlxS_C"/>
    <property type="match status" value="1"/>
</dbReference>
<protein>
    <recommendedName>
        <fullName evidence="3">Ribosome maturation factor RimP</fullName>
    </recommendedName>
</protein>
<dbReference type="Gene3D" id="3.30.300.70">
    <property type="entry name" value="RimP-like superfamily, N-terminal"/>
    <property type="match status" value="1"/>
</dbReference>
<dbReference type="SUPFAM" id="SSF75420">
    <property type="entry name" value="YhbC-like, N-terminal domain"/>
    <property type="match status" value="1"/>
</dbReference>